<accession>A0A1F4TMR5</accession>
<dbReference type="EMBL" id="MEUI01000026">
    <property type="protein sequence ID" value="OGC33897.1"/>
    <property type="molecule type" value="Genomic_DNA"/>
</dbReference>
<comment type="caution">
    <text evidence="1">The sequence shown here is derived from an EMBL/GenBank/DDBJ whole genome shotgun (WGS) entry which is preliminary data.</text>
</comment>
<dbReference type="AlphaFoldDB" id="A0A1F4TMR5"/>
<sequence length="861" mass="95125">MTSIDTALATQIQGLDERQRFIVREGLVFQDLLDYFVAVVFKSEVSELADALKGKPDNMAKLLDVKPSKDLKEITGLQKALLEKIEDNKDLKPVYDKLAIKLTDQTSSADLLTVLNELKSEGLVSDGEKIVAAALRIKDVMDYSLALIYGKKYLVSTETWRAVFGEPKLLADKIFPGVGKLPKLKTRTDIMGVLFRIIKNDPKMKGIQTALTQKLTAKNSSGDLVGLLCAYNLNPPQNTCLSVADTKRQTVSLKTGESKTISFVVQNFPADQAKVEFLDEDKVVHSKTAKTTPNTDLTGSKNVLIDVSHDDPAIIGKTVSVRISTADGYLSALIPDALEVKLAAPEEVAKVATLKPWSITVTTESLKPNGEPQILTVWANDIKDVHALEVVDSDGKTVGQATVPPHARTKWKVFPRITLKPHAKAGPATILLKDIDGNVIGTRTTDPEGFIAPLTSQEQWNHTIRLGFGGSGFINNESPIRPMQLSALAIREDAPTVDFGFGLAPFLNGPRGIGGRHGTSGWPNWAKQVVWQPMLDFSVKHYNAGEDQAEARMTQLNAGLNAFIELPKIPNTSRADLAISYALSWNNQDFATPSRLYFDGHIVENNLSVAANFILFDGTLSVSPFLGYNNVSEFKDVDPPAYENTVSFGTDLELRANDTGQGYLPNVYFQASFELGSRSEKAILTDFEANTRTGNYTESLERYSLSLKLAWERSSGLKLRQLNSDPAIVYQFKNPDLKPELFLKFTSSSNSTWPTLETFSVGGRVRSRWGDLHIYSYTHEKANMYDPVTRETHSFLGYKEPWLKVFTLNPLSVGQLEDLATGHRYTDFRGGIVMKGDFHFEDAAWLFMRAAKGLEKLFAGD</sequence>
<evidence type="ECO:0000313" key="2">
    <source>
        <dbReference type="Proteomes" id="UP000177309"/>
    </source>
</evidence>
<name>A0A1F4TMR5_UNCSA</name>
<protein>
    <submittedName>
        <fullName evidence="1">Uncharacterized protein</fullName>
    </submittedName>
</protein>
<gene>
    <name evidence="1" type="ORF">A2462_01335</name>
</gene>
<dbReference type="Proteomes" id="UP000177309">
    <property type="component" value="Unassembled WGS sequence"/>
</dbReference>
<organism evidence="1 2">
    <name type="scientific">candidate division WOR-1 bacterium RIFOXYC2_FULL_41_25</name>
    <dbReference type="NCBI Taxonomy" id="1802586"/>
    <lineage>
        <taxon>Bacteria</taxon>
        <taxon>Bacillati</taxon>
        <taxon>Saganbacteria</taxon>
    </lineage>
</organism>
<evidence type="ECO:0000313" key="1">
    <source>
        <dbReference type="EMBL" id="OGC33897.1"/>
    </source>
</evidence>
<reference evidence="1 2" key="1">
    <citation type="journal article" date="2016" name="Nat. Commun.">
        <title>Thousands of microbial genomes shed light on interconnected biogeochemical processes in an aquifer system.</title>
        <authorList>
            <person name="Anantharaman K."/>
            <person name="Brown C.T."/>
            <person name="Hug L.A."/>
            <person name="Sharon I."/>
            <person name="Castelle C.J."/>
            <person name="Probst A.J."/>
            <person name="Thomas B.C."/>
            <person name="Singh A."/>
            <person name="Wilkins M.J."/>
            <person name="Karaoz U."/>
            <person name="Brodie E.L."/>
            <person name="Williams K.H."/>
            <person name="Hubbard S.S."/>
            <person name="Banfield J.F."/>
        </authorList>
    </citation>
    <scope>NUCLEOTIDE SEQUENCE [LARGE SCALE GENOMIC DNA]</scope>
</reference>
<proteinExistence type="predicted"/>